<feature type="signal peptide" evidence="2">
    <location>
        <begin position="1"/>
        <end position="32"/>
    </location>
</feature>
<dbReference type="PROSITE" id="PS51257">
    <property type="entry name" value="PROKAR_LIPOPROTEIN"/>
    <property type="match status" value="1"/>
</dbReference>
<evidence type="ECO:0000256" key="2">
    <source>
        <dbReference type="SAM" id="SignalP"/>
    </source>
</evidence>
<feature type="region of interest" description="Disordered" evidence="1">
    <location>
        <begin position="38"/>
        <end position="77"/>
    </location>
</feature>
<feature type="chain" id="PRO_5020611951" description="Secreted protein" evidence="2">
    <location>
        <begin position="33"/>
        <end position="77"/>
    </location>
</feature>
<sequence length="77" mass="8773">MRLELNVRHGKMWLAFKHALNLLSHLFVLCLSSSCCRRHPGDSPTRTTGRKPAAQRPATSLSYPIHSLPHGRDRRKC</sequence>
<gene>
    <name evidence="3" type="ORF">SEVIR_9G414632v2</name>
</gene>
<dbReference type="Proteomes" id="UP000298652">
    <property type="component" value="Chromosome 9"/>
</dbReference>
<evidence type="ECO:0000256" key="1">
    <source>
        <dbReference type="SAM" id="MobiDB-lite"/>
    </source>
</evidence>
<reference evidence="3" key="1">
    <citation type="submission" date="2019-03" db="EMBL/GenBank/DDBJ databases">
        <title>WGS assembly of Setaria viridis.</title>
        <authorList>
            <person name="Huang P."/>
            <person name="Jenkins J."/>
            <person name="Grimwood J."/>
            <person name="Barry K."/>
            <person name="Healey A."/>
            <person name="Mamidi S."/>
            <person name="Sreedasyam A."/>
            <person name="Shu S."/>
            <person name="Feldman M."/>
            <person name="Wu J."/>
            <person name="Yu Y."/>
            <person name="Chen C."/>
            <person name="Johnson J."/>
            <person name="Rokhsar D."/>
            <person name="Baxter I."/>
            <person name="Schmutz J."/>
            <person name="Brutnell T."/>
            <person name="Kellogg E."/>
        </authorList>
    </citation>
    <scope>NUCLEOTIDE SEQUENCE [LARGE SCALE GENOMIC DNA]</scope>
</reference>
<name>A0A4U6T3J2_SETVI</name>
<accession>A0A4U6T3J2</accession>
<keyword evidence="2" id="KW-0732">Signal</keyword>
<dbReference type="Gramene" id="TKV96207">
    <property type="protein sequence ID" value="TKV96207"/>
    <property type="gene ID" value="SEVIR_9G414632v2"/>
</dbReference>
<organism evidence="3 4">
    <name type="scientific">Setaria viridis</name>
    <name type="common">Green bristlegrass</name>
    <name type="synonym">Setaria italica subsp. viridis</name>
    <dbReference type="NCBI Taxonomy" id="4556"/>
    <lineage>
        <taxon>Eukaryota</taxon>
        <taxon>Viridiplantae</taxon>
        <taxon>Streptophyta</taxon>
        <taxon>Embryophyta</taxon>
        <taxon>Tracheophyta</taxon>
        <taxon>Spermatophyta</taxon>
        <taxon>Magnoliopsida</taxon>
        <taxon>Liliopsida</taxon>
        <taxon>Poales</taxon>
        <taxon>Poaceae</taxon>
        <taxon>PACMAD clade</taxon>
        <taxon>Panicoideae</taxon>
        <taxon>Panicodae</taxon>
        <taxon>Paniceae</taxon>
        <taxon>Cenchrinae</taxon>
        <taxon>Setaria</taxon>
    </lineage>
</organism>
<evidence type="ECO:0000313" key="3">
    <source>
        <dbReference type="EMBL" id="TKV96207.1"/>
    </source>
</evidence>
<dbReference type="EMBL" id="CM016560">
    <property type="protein sequence ID" value="TKV96207.1"/>
    <property type="molecule type" value="Genomic_DNA"/>
</dbReference>
<proteinExistence type="predicted"/>
<keyword evidence="4" id="KW-1185">Reference proteome</keyword>
<evidence type="ECO:0000313" key="4">
    <source>
        <dbReference type="Proteomes" id="UP000298652"/>
    </source>
</evidence>
<protein>
    <recommendedName>
        <fullName evidence="5">Secreted protein</fullName>
    </recommendedName>
</protein>
<dbReference type="AlphaFoldDB" id="A0A4U6T3J2"/>
<evidence type="ECO:0008006" key="5">
    <source>
        <dbReference type="Google" id="ProtNLM"/>
    </source>
</evidence>